<dbReference type="AlphaFoldDB" id="A0A0F6W837"/>
<dbReference type="InterPro" id="IPR027417">
    <property type="entry name" value="P-loop_NTPase"/>
</dbReference>
<gene>
    <name evidence="3" type="ORF">DB32_007030</name>
</gene>
<dbReference type="InterPro" id="IPR018310">
    <property type="entry name" value="Put_endonuclease_Z1-dom"/>
</dbReference>
<accession>A0A0F6W837</accession>
<feature type="region of interest" description="Disordered" evidence="1">
    <location>
        <begin position="33"/>
        <end position="59"/>
    </location>
</feature>
<dbReference type="SUPFAM" id="SSF52540">
    <property type="entry name" value="P-loop containing nucleoside triphosphate hydrolases"/>
    <property type="match status" value="1"/>
</dbReference>
<protein>
    <submittedName>
        <fullName evidence="3">Endonuclease</fullName>
    </submittedName>
</protein>
<dbReference type="Pfam" id="PF10593">
    <property type="entry name" value="Z1"/>
    <property type="match status" value="1"/>
</dbReference>
<evidence type="ECO:0000259" key="2">
    <source>
        <dbReference type="Pfam" id="PF10593"/>
    </source>
</evidence>
<keyword evidence="3" id="KW-0540">Nuclease</keyword>
<evidence type="ECO:0000313" key="3">
    <source>
        <dbReference type="EMBL" id="AKF09881.1"/>
    </source>
</evidence>
<sequence length="787" mass="86373">MYRRAAVHGVGGVSDVCEPQRVVRAERLSCSRIRPPRGNEVPDAPSSCPPPGTDRRESQPLRQILWSRYARRMSTGPVGIAKLATAPAPVLRGDGACLNGTLQALGAGPKPMSGAALDKIRQDALALLGRVVQTYEAEVAPGEVGADGSVCASPQPPTKPCTGLLYGRIQSGKTVAMIALVAAAIDNGFRVVVVLTSDNVTLVDQTTKRFAALEGPIPLDALNPSAWSSDHKHIGKHLAQAGVVFVCSKNKTRLDALITFLEKIGAPEFPALILDDEADQATLDANLARNVRKQTKGEVPGDPTAIYTAVVDGLRKTLRHHVFLQVTATPYALLLQSVGTELRPSFTRLLEPGDGYTGGEYFFESHHVDGPEPPLVFVDPNESVELAQGSSDAPDGLRRAIAYFLVAAGAQALTDPATARSGQNFLCHTSQLRQQHRNLEELIRTYVDRVSDDIDAGSGDGLNKLHTAFDELKRTFPSVPSVDSVITEIRRRLVTRKVIVVNSEADAEPGRGLNLIIGGNILGRGVTIDNLIVTYYLRQPKVGQMDTMLQHARMYGYRSPLMHLTRVFLPPQLAVRFHEIHRIEQRLRRQLAAADLGKPIVIERTGSLRPTRNAVLDPTYIDAFDAEDQVYPIHPDLTLKRSEYEAIAGRIEALIGDSLSTEPQLVPIEFDVMLELVETFPYNRKELSSSWVPAAIGRVLERQRDRCKGRAYLYTRRMNRRRSMLTTGAVSGKELERLRNQDGPVFAAFRDDGKQIADRPANEFWYPTVVFDRQMPSVIVNVTSDDA</sequence>
<reference evidence="3 4" key="1">
    <citation type="submission" date="2015-03" db="EMBL/GenBank/DDBJ databases">
        <title>Genome assembly of Sandaracinus amylolyticus DSM 53668.</title>
        <authorList>
            <person name="Sharma G."/>
            <person name="Subramanian S."/>
        </authorList>
    </citation>
    <scope>NUCLEOTIDE SEQUENCE [LARGE SCALE GENOMIC DNA]</scope>
    <source>
        <strain evidence="3 4">DSM 53668</strain>
    </source>
</reference>
<proteinExistence type="predicted"/>
<keyword evidence="3" id="KW-0255">Endonuclease</keyword>
<keyword evidence="3" id="KW-0378">Hydrolase</keyword>
<evidence type="ECO:0000313" key="4">
    <source>
        <dbReference type="Proteomes" id="UP000034883"/>
    </source>
</evidence>
<evidence type="ECO:0000256" key="1">
    <source>
        <dbReference type="SAM" id="MobiDB-lite"/>
    </source>
</evidence>
<feature type="domain" description="Putative endonuclease Z1" evidence="2">
    <location>
        <begin position="397"/>
        <end position="593"/>
    </location>
</feature>
<dbReference type="STRING" id="927083.DB32_007030"/>
<dbReference type="KEGG" id="samy:DB32_007030"/>
<name>A0A0F6W837_9BACT</name>
<dbReference type="EMBL" id="CP011125">
    <property type="protein sequence ID" value="AKF09881.1"/>
    <property type="molecule type" value="Genomic_DNA"/>
</dbReference>
<dbReference type="GO" id="GO:0004519">
    <property type="term" value="F:endonuclease activity"/>
    <property type="evidence" value="ECO:0007669"/>
    <property type="project" value="UniProtKB-KW"/>
</dbReference>
<dbReference type="Proteomes" id="UP000034883">
    <property type="component" value="Chromosome"/>
</dbReference>
<organism evidence="3 4">
    <name type="scientific">Sandaracinus amylolyticus</name>
    <dbReference type="NCBI Taxonomy" id="927083"/>
    <lineage>
        <taxon>Bacteria</taxon>
        <taxon>Pseudomonadati</taxon>
        <taxon>Myxococcota</taxon>
        <taxon>Polyangia</taxon>
        <taxon>Polyangiales</taxon>
        <taxon>Sandaracinaceae</taxon>
        <taxon>Sandaracinus</taxon>
    </lineage>
</organism>
<keyword evidence="4" id="KW-1185">Reference proteome</keyword>